<keyword evidence="2 6" id="KW-0328">Glycosyltransferase</keyword>
<feature type="active site" evidence="6">
    <location>
        <position position="213"/>
    </location>
</feature>
<dbReference type="AlphaFoldDB" id="A0A4Q9GVG9"/>
<feature type="domain" description="DarT" evidence="8">
    <location>
        <begin position="64"/>
        <end position="260"/>
    </location>
</feature>
<comment type="catalytic activity">
    <reaction evidence="6">
        <text>a thymidine in DNA + NAD(+) = an N-(ADP-alpha-D-ribosyl)-thymidine in DNA + nicotinamide + H(+)</text>
        <dbReference type="Rhea" id="RHEA:71651"/>
        <dbReference type="Rhea" id="RHEA-COMP:13556"/>
        <dbReference type="Rhea" id="RHEA-COMP:18051"/>
        <dbReference type="ChEBI" id="CHEBI:15378"/>
        <dbReference type="ChEBI" id="CHEBI:17154"/>
        <dbReference type="ChEBI" id="CHEBI:57540"/>
        <dbReference type="ChEBI" id="CHEBI:137386"/>
        <dbReference type="ChEBI" id="CHEBI:191199"/>
    </reaction>
</comment>
<keyword evidence="3 6" id="KW-0808">Transferase</keyword>
<sequence length="266" mass="28472">MSDECIHGFEAGMCASCNPKPVAEIDKPVRVTRTREAARPPLRSSPNRSAPATAKQKSVDVGELRIYHVTHLSNLPAILASGVLLADSSSSWTERPAVDISTPELREARRAASASATGVVADYVPFFVSPNSTLWTSMRSDSADPRLASAARDLPATEFVVLVSTVNTAGRDKVVVTNGDATGVVTRFTATPEGAEAQLRKLQGDDEALAEAELLVHESFPFESVTLIGVGNDKARNEVRDLLAATPHSPKLSIYPPWFTRPVVAE</sequence>
<evidence type="ECO:0000256" key="1">
    <source>
        <dbReference type="ARBA" id="ARBA00022649"/>
    </source>
</evidence>
<proteinExistence type="inferred from homology"/>
<evidence type="ECO:0000256" key="5">
    <source>
        <dbReference type="ARBA" id="ARBA00023125"/>
    </source>
</evidence>
<reference evidence="10" key="1">
    <citation type="submission" date="2019-02" db="EMBL/GenBank/DDBJ databases">
        <title>Glaciihabitans arcticus sp. nov., a psychrotolerant bacterium isolated from polar soil.</title>
        <authorList>
            <person name="Dahal R.H."/>
        </authorList>
    </citation>
    <scope>NUCLEOTIDE SEQUENCE [LARGE SCALE GENOMIC DNA]</scope>
    <source>
        <strain evidence="10">RP-3-7</strain>
    </source>
</reference>
<dbReference type="GO" id="GO:0016757">
    <property type="term" value="F:glycosyltransferase activity"/>
    <property type="evidence" value="ECO:0007669"/>
    <property type="project" value="UniProtKB-UniRule"/>
</dbReference>
<evidence type="ECO:0000256" key="4">
    <source>
        <dbReference type="ARBA" id="ARBA00022695"/>
    </source>
</evidence>
<organism evidence="9 10">
    <name type="scientific">Glaciihabitans arcticus</name>
    <dbReference type="NCBI Taxonomy" id="2668039"/>
    <lineage>
        <taxon>Bacteria</taxon>
        <taxon>Bacillati</taxon>
        <taxon>Actinomycetota</taxon>
        <taxon>Actinomycetes</taxon>
        <taxon>Micrococcales</taxon>
        <taxon>Microbacteriaceae</taxon>
        <taxon>Glaciihabitans</taxon>
    </lineage>
</organism>
<comment type="similarity">
    <text evidence="6">Belongs to the DarT ADP-ribosyltransferase family.</text>
</comment>
<keyword evidence="5 6" id="KW-0238">DNA-binding</keyword>
<dbReference type="GO" id="GO:0016779">
    <property type="term" value="F:nucleotidyltransferase activity"/>
    <property type="evidence" value="ECO:0007669"/>
    <property type="project" value="UniProtKB-UniRule"/>
</dbReference>
<feature type="binding site" evidence="6">
    <location>
        <position position="85"/>
    </location>
    <ligand>
        <name>NAD(+)</name>
        <dbReference type="ChEBI" id="CHEBI:57540"/>
    </ligand>
</feature>
<dbReference type="PROSITE" id="PS52018">
    <property type="entry name" value="DART"/>
    <property type="match status" value="1"/>
</dbReference>
<feature type="active site" description="Proton acceptor" evidence="6">
    <location>
        <position position="109"/>
    </location>
</feature>
<feature type="binding site" evidence="6">
    <location>
        <position position="109"/>
    </location>
    <ligand>
        <name>NAD(+)</name>
        <dbReference type="ChEBI" id="CHEBI:57540"/>
    </ligand>
</feature>
<dbReference type="EMBL" id="SISG01000001">
    <property type="protein sequence ID" value="TBN56643.1"/>
    <property type="molecule type" value="Genomic_DNA"/>
</dbReference>
<keyword evidence="1 6" id="KW-1277">Toxin-antitoxin system</keyword>
<dbReference type="RefSeq" id="WP_130980753.1">
    <property type="nucleotide sequence ID" value="NZ_SISG01000001.1"/>
</dbReference>
<keyword evidence="10" id="KW-1185">Reference proteome</keyword>
<feature type="binding site" evidence="6">
    <location>
        <begin position="68"/>
        <end position="70"/>
    </location>
    <ligand>
        <name>NAD(+)</name>
        <dbReference type="ChEBI" id="CHEBI:57540"/>
    </ligand>
</feature>
<evidence type="ECO:0000313" key="9">
    <source>
        <dbReference type="EMBL" id="TBN56643.1"/>
    </source>
</evidence>
<dbReference type="Proteomes" id="UP000294194">
    <property type="component" value="Unassembled WGS sequence"/>
</dbReference>
<evidence type="ECO:0000313" key="10">
    <source>
        <dbReference type="Proteomes" id="UP000294194"/>
    </source>
</evidence>
<dbReference type="InterPro" id="IPR029494">
    <property type="entry name" value="DarT"/>
</dbReference>
<dbReference type="GO" id="GO:0003677">
    <property type="term" value="F:DNA binding"/>
    <property type="evidence" value="ECO:0007669"/>
    <property type="project" value="UniProtKB-UniRule"/>
</dbReference>
<feature type="region of interest" description="Disordered" evidence="7">
    <location>
        <begin position="30"/>
        <end position="56"/>
    </location>
</feature>
<evidence type="ECO:0000259" key="8">
    <source>
        <dbReference type="PROSITE" id="PS52018"/>
    </source>
</evidence>
<comment type="caution">
    <text evidence="6">Lacks conserved residue(s) required for the propagation of feature annotation.</text>
</comment>
<evidence type="ECO:0000256" key="7">
    <source>
        <dbReference type="SAM" id="MobiDB-lite"/>
    </source>
</evidence>
<evidence type="ECO:0000256" key="3">
    <source>
        <dbReference type="ARBA" id="ARBA00022679"/>
    </source>
</evidence>
<comment type="caution">
    <text evidence="9">The sequence shown here is derived from an EMBL/GenBank/DDBJ whole genome shotgun (WGS) entry which is preliminary data.</text>
</comment>
<keyword evidence="4 6" id="KW-0548">Nucleotidyltransferase</keyword>
<dbReference type="Pfam" id="PF14487">
    <property type="entry name" value="DarT"/>
    <property type="match status" value="1"/>
</dbReference>
<gene>
    <name evidence="9" type="ORF">EYE40_04090</name>
</gene>
<protein>
    <submittedName>
        <fullName evidence="9">DUF4433 domain-containing protein</fullName>
    </submittedName>
</protein>
<evidence type="ECO:0000256" key="6">
    <source>
        <dbReference type="PROSITE-ProRule" id="PRU01362"/>
    </source>
</evidence>
<accession>A0A4Q9GVG9</accession>
<name>A0A4Q9GVG9_9MICO</name>
<evidence type="ECO:0000256" key="2">
    <source>
        <dbReference type="ARBA" id="ARBA00022676"/>
    </source>
</evidence>